<evidence type="ECO:0000313" key="3">
    <source>
        <dbReference type="Proteomes" id="UP001190700"/>
    </source>
</evidence>
<proteinExistence type="predicted"/>
<dbReference type="AlphaFoldDB" id="A0AAE0FYB5"/>
<evidence type="ECO:0000313" key="2">
    <source>
        <dbReference type="EMBL" id="KAK3268237.1"/>
    </source>
</evidence>
<feature type="compositionally biased region" description="Basic residues" evidence="1">
    <location>
        <begin position="193"/>
        <end position="203"/>
    </location>
</feature>
<dbReference type="EMBL" id="LGRX02011948">
    <property type="protein sequence ID" value="KAK3268237.1"/>
    <property type="molecule type" value="Genomic_DNA"/>
</dbReference>
<organism evidence="2 3">
    <name type="scientific">Cymbomonas tetramitiformis</name>
    <dbReference type="NCBI Taxonomy" id="36881"/>
    <lineage>
        <taxon>Eukaryota</taxon>
        <taxon>Viridiplantae</taxon>
        <taxon>Chlorophyta</taxon>
        <taxon>Pyramimonadophyceae</taxon>
        <taxon>Pyramimonadales</taxon>
        <taxon>Pyramimonadaceae</taxon>
        <taxon>Cymbomonas</taxon>
    </lineage>
</organism>
<name>A0AAE0FYB5_9CHLO</name>
<gene>
    <name evidence="2" type="ORF">CYMTET_23253</name>
</gene>
<reference evidence="2 3" key="1">
    <citation type="journal article" date="2015" name="Genome Biol. Evol.">
        <title>Comparative Genomics of a Bacterivorous Green Alga Reveals Evolutionary Causalities and Consequences of Phago-Mixotrophic Mode of Nutrition.</title>
        <authorList>
            <person name="Burns J.A."/>
            <person name="Paasch A."/>
            <person name="Narechania A."/>
            <person name="Kim E."/>
        </authorList>
    </citation>
    <scope>NUCLEOTIDE SEQUENCE [LARGE SCALE GENOMIC DNA]</scope>
    <source>
        <strain evidence="2 3">PLY_AMNH</strain>
    </source>
</reference>
<feature type="region of interest" description="Disordered" evidence="1">
    <location>
        <begin position="163"/>
        <end position="203"/>
    </location>
</feature>
<comment type="caution">
    <text evidence="2">The sequence shown here is derived from an EMBL/GenBank/DDBJ whole genome shotgun (WGS) entry which is preliminary data.</text>
</comment>
<evidence type="ECO:0000256" key="1">
    <source>
        <dbReference type="SAM" id="MobiDB-lite"/>
    </source>
</evidence>
<sequence>MSCTLLRSATAIANDPNSEFQIISIANDDGEEANGTLEFYAHIDEAALPLFTYEATSPAVSVQQKELRSAWMELACELTAADLPVILNKSLEDVTLTYNDDNPHNLVRFARDGESLGFVDFDIDRLKWVSNPDTAYMQWEGRVLDIACNKANLQFSVISETVEEARDTDDSGSPTTPKRRFCEKTRLPPPTPRVRKARRPLDI</sequence>
<accession>A0AAE0FYB5</accession>
<protein>
    <submittedName>
        <fullName evidence="2">Uncharacterized protein</fullName>
    </submittedName>
</protein>
<dbReference type="Proteomes" id="UP001190700">
    <property type="component" value="Unassembled WGS sequence"/>
</dbReference>
<keyword evidence="3" id="KW-1185">Reference proteome</keyword>